<dbReference type="RefSeq" id="WP_284393511.1">
    <property type="nucleotide sequence ID" value="NZ_BSNG01000003.1"/>
</dbReference>
<reference evidence="4" key="2">
    <citation type="submission" date="2023-01" db="EMBL/GenBank/DDBJ databases">
        <title>Draft genome sequence of Devosia yakushimensis strain NBRC 103855.</title>
        <authorList>
            <person name="Sun Q."/>
            <person name="Mori K."/>
        </authorList>
    </citation>
    <scope>NUCLEOTIDE SEQUENCE</scope>
    <source>
        <strain evidence="4">NBRC 103855</strain>
    </source>
</reference>
<sequence length="107" mass="11752">MSGLVAPATRRRMQVSEESVPALARGTKLRLDETRQRWVLLVPERVMAPDEIAVEVLKLCDGQRSVTLITDHLAGIYNAPREEIAGDIIAMLQDLADSGFLVEAAKP</sequence>
<name>A0ABQ5UIE1_9HYPH</name>
<dbReference type="Proteomes" id="UP001161406">
    <property type="component" value="Unassembled WGS sequence"/>
</dbReference>
<protein>
    <submittedName>
        <fullName evidence="4">Coenzyme PQQ synthesis protein D</fullName>
    </submittedName>
</protein>
<gene>
    <name evidence="4" type="primary">pqqD</name>
    <name evidence="4" type="ORF">GCM10007913_37690</name>
</gene>
<dbReference type="InterPro" id="IPR041881">
    <property type="entry name" value="PqqD_sf"/>
</dbReference>
<dbReference type="NCBIfam" id="TIGR03859">
    <property type="entry name" value="PQQ_PqqD"/>
    <property type="match status" value="1"/>
</dbReference>
<comment type="subunit">
    <text evidence="2">Monomer. Interacts with PqqE.</text>
</comment>
<organism evidence="4 5">
    <name type="scientific">Devosia yakushimensis</name>
    <dbReference type="NCBI Taxonomy" id="470028"/>
    <lineage>
        <taxon>Bacteria</taxon>
        <taxon>Pseudomonadati</taxon>
        <taxon>Pseudomonadota</taxon>
        <taxon>Alphaproteobacteria</taxon>
        <taxon>Hyphomicrobiales</taxon>
        <taxon>Devosiaceae</taxon>
        <taxon>Devosia</taxon>
    </lineage>
</organism>
<dbReference type="Gene3D" id="1.10.10.1150">
    <property type="entry name" value="Coenzyme PQQ synthesis protein D (PqqD)"/>
    <property type="match status" value="1"/>
</dbReference>
<evidence type="ECO:0000313" key="4">
    <source>
        <dbReference type="EMBL" id="GLQ11837.1"/>
    </source>
</evidence>
<dbReference type="InterPro" id="IPR008792">
    <property type="entry name" value="PQQD"/>
</dbReference>
<comment type="caution">
    <text evidence="4">The sequence shown here is derived from an EMBL/GenBank/DDBJ whole genome shotgun (WGS) entry which is preliminary data.</text>
</comment>
<dbReference type="Pfam" id="PF05402">
    <property type="entry name" value="PqqD"/>
    <property type="match status" value="1"/>
</dbReference>
<reference evidence="4" key="1">
    <citation type="journal article" date="2014" name="Int. J. Syst. Evol. Microbiol.">
        <title>Complete genome of a new Firmicutes species belonging to the dominant human colonic microbiota ('Ruminococcus bicirculans') reveals two chromosomes and a selective capacity to utilize plant glucans.</title>
        <authorList>
            <consortium name="NISC Comparative Sequencing Program"/>
            <person name="Wegmann U."/>
            <person name="Louis P."/>
            <person name="Goesmann A."/>
            <person name="Henrissat B."/>
            <person name="Duncan S.H."/>
            <person name="Flint H.J."/>
        </authorList>
    </citation>
    <scope>NUCLEOTIDE SEQUENCE</scope>
    <source>
        <strain evidence="4">NBRC 103855</strain>
    </source>
</reference>
<proteinExistence type="predicted"/>
<accession>A0ABQ5UIE1</accession>
<evidence type="ECO:0000313" key="5">
    <source>
        <dbReference type="Proteomes" id="UP001161406"/>
    </source>
</evidence>
<keyword evidence="3" id="KW-0884">PQQ biosynthesis</keyword>
<evidence type="ECO:0000256" key="3">
    <source>
        <dbReference type="ARBA" id="ARBA00022905"/>
    </source>
</evidence>
<evidence type="ECO:0000256" key="1">
    <source>
        <dbReference type="ARBA" id="ARBA00004886"/>
    </source>
</evidence>
<comment type="pathway">
    <text evidence="1">Cofactor biosynthesis; pyrroloquinoline quinone biosynthesis.</text>
</comment>
<keyword evidence="5" id="KW-1185">Reference proteome</keyword>
<dbReference type="InterPro" id="IPR022479">
    <property type="entry name" value="PqqD_bac"/>
</dbReference>
<dbReference type="EMBL" id="BSNG01000003">
    <property type="protein sequence ID" value="GLQ11837.1"/>
    <property type="molecule type" value="Genomic_DNA"/>
</dbReference>
<evidence type="ECO:0000256" key="2">
    <source>
        <dbReference type="ARBA" id="ARBA00011741"/>
    </source>
</evidence>